<sequence>MVSDSGNLPWVEKYRPSSLSDLVSQEEIVNSISKMIAEDRLPHLLFYGPPGTGKTTTILAAARKMFPLKGMKSRLLELNASDERGIDVVRNKIVSFASSQGLQDVFSSTNTTSAKRPIKLVILDEADAMTKDAQNALRRIIEKYTDSTRFCIICNYLSKIIPALQSRCTRFRFAPLKQEQVMPRIDYIIKKEELNVTDDGKDALFKLSKGDMRRIINVLQSTALATDVINEKGVYSCVGYPRPNVVEKILRILLDSTIEVANQKLSEMRLRHSVALMDILDELTDKISKMDGTPKLLQILYDGLSAIEQRLSAGCSERIQSLALISMQDFENRFNEIITNISKLVKQWKSLNDDGYKLFKLLINIRLQMKKLKEMEDDNNLNEELIENELLIKSEEILRKSEDISIIIFKSKNIFENIRQNQNKLLALQKLSEESSSIQQSSTFLQFISQTIEELSQLIFMLEKEYLFHSSALWDFAINDNNNLNKFLSIAWENQIYKVSENEDNDEKQINTLNLLLSNEPINGPNSAFFEEVRLVANQQLQHALADVSKNNTEGWELFVEDGNLKMYKLENEIDGIVIDPLKALHCIDGVTAREFIDIFFDPFIKQEWDDTIQSCVIIEQLSPDSVFLHQVHRRIWPTATRESLFWSQRLNVSSKKSSDAFDAWMVCNKSTNRKDVELSSSSAVRVKFTIAMLCQTILKTNKPIEELTRDDIQCKIVYVAEVHPGGWVPKIGVRQVYKKEYPKFLRTFSKYVYDKVKMFISSKLFQVTNQFSSNIGNSSDRRQIEILEKQINELKNRLEGMERIIARKGVDKIEKFIPKNYPKVKFRNEMNRKRILITGGAGFVGSHLVDRLMLDGHEVIALDNFFTGRRRNIERWIGHPNFELVHHDVVNAFYSEVDQIYHLASPASPPHYMYNPVKTLKTNILGTLNMLGMARRVKARILFASSSEIYGDPKVSPQSELYFGYVNTIGPRSCYDEGKRVGESLLMAFYKHENVDIRIARIFNTFGPRMHINDGRVVSNFITQSLQGMPITVYGNGNQTRSFQYISDLITGLISLMESNTTLPVNIGNPEEYSILEFAKIVKNLIGGNSKIIHTEKMTDDPQKRRPDITRAKEFLGWEPKVQMIEGLHKTIEYFKGELEQEKLLNN</sequence>
<evidence type="ECO:0000256" key="1">
    <source>
        <dbReference type="ARBA" id="ARBA00001911"/>
    </source>
</evidence>
<comment type="catalytic activity">
    <reaction evidence="20">
        <text>UDP-alpha-D-glucuronate + H(+) = UDP-alpha-D-xylose + CO2</text>
        <dbReference type="Rhea" id="RHEA:23916"/>
        <dbReference type="ChEBI" id="CHEBI:15378"/>
        <dbReference type="ChEBI" id="CHEBI:16526"/>
        <dbReference type="ChEBI" id="CHEBI:57632"/>
        <dbReference type="ChEBI" id="CHEBI:58052"/>
        <dbReference type="EC" id="4.1.1.35"/>
    </reaction>
    <physiologicalReaction direction="left-to-right" evidence="20">
        <dbReference type="Rhea" id="RHEA:23917"/>
    </physiologicalReaction>
</comment>
<evidence type="ECO:0000256" key="13">
    <source>
        <dbReference type="ARBA" id="ARBA00022989"/>
    </source>
</evidence>
<evidence type="ECO:0000256" key="18">
    <source>
        <dbReference type="ARBA" id="ARBA00023239"/>
    </source>
</evidence>
<dbReference type="InterPro" id="IPR047854">
    <property type="entry name" value="RFC_lid"/>
</dbReference>
<dbReference type="Proteomes" id="UP000887560">
    <property type="component" value="Unplaced"/>
</dbReference>
<dbReference type="Pfam" id="PF00004">
    <property type="entry name" value="AAA"/>
    <property type="match status" value="1"/>
</dbReference>
<evidence type="ECO:0000256" key="10">
    <source>
        <dbReference type="ARBA" id="ARBA00022793"/>
    </source>
</evidence>
<keyword evidence="9" id="KW-0547">Nucleotide-binding</keyword>
<dbReference type="Gene3D" id="3.30.530.20">
    <property type="match status" value="1"/>
</dbReference>
<keyword evidence="14" id="KW-0520">NAD</keyword>
<dbReference type="EC" id="4.1.1.35" evidence="5"/>
<evidence type="ECO:0000259" key="22">
    <source>
        <dbReference type="PROSITE" id="PS50848"/>
    </source>
</evidence>
<dbReference type="CDD" id="cd05230">
    <property type="entry name" value="UGD_SDR_e"/>
    <property type="match status" value="1"/>
</dbReference>
<dbReference type="FunFam" id="3.40.50.720:FF:000065">
    <property type="entry name" value="UDP-glucuronic acid decarboxylase 1"/>
    <property type="match status" value="1"/>
</dbReference>
<evidence type="ECO:0000256" key="14">
    <source>
        <dbReference type="ARBA" id="ARBA00023027"/>
    </source>
</evidence>
<keyword evidence="17" id="KW-0325">Glycoprotein</keyword>
<dbReference type="Gene3D" id="3.40.50.720">
    <property type="entry name" value="NAD(P)-binding Rossmann-like Domain"/>
    <property type="match status" value="2"/>
</dbReference>
<dbReference type="InterPro" id="IPR002913">
    <property type="entry name" value="START_lipid-bd_dom"/>
</dbReference>
<keyword evidence="21" id="KW-0175">Coiled coil</keyword>
<dbReference type="GO" id="GO:0005524">
    <property type="term" value="F:ATP binding"/>
    <property type="evidence" value="ECO:0007669"/>
    <property type="project" value="UniProtKB-KW"/>
</dbReference>
<dbReference type="Pfam" id="PF08542">
    <property type="entry name" value="Rep_fac_C"/>
    <property type="match status" value="1"/>
</dbReference>
<evidence type="ECO:0000256" key="11">
    <source>
        <dbReference type="ARBA" id="ARBA00022840"/>
    </source>
</evidence>
<evidence type="ECO:0000256" key="3">
    <source>
        <dbReference type="ARBA" id="ARBA00005100"/>
    </source>
</evidence>
<evidence type="ECO:0000256" key="12">
    <source>
        <dbReference type="ARBA" id="ARBA00022968"/>
    </source>
</evidence>
<dbReference type="Gene3D" id="3.40.50.300">
    <property type="entry name" value="P-loop containing nucleotide triphosphate hydrolases"/>
    <property type="match status" value="1"/>
</dbReference>
<dbReference type="InterPro" id="IPR027417">
    <property type="entry name" value="P-loop_NTPase"/>
</dbReference>
<dbReference type="InterPro" id="IPR003959">
    <property type="entry name" value="ATPase_AAA_core"/>
</dbReference>
<feature type="domain" description="START" evidence="22">
    <location>
        <begin position="545"/>
        <end position="758"/>
    </location>
</feature>
<evidence type="ECO:0000256" key="21">
    <source>
        <dbReference type="SAM" id="Coils"/>
    </source>
</evidence>
<keyword evidence="8" id="KW-0235">DNA replication</keyword>
<dbReference type="PANTHER" id="PTHR43078:SF6">
    <property type="entry name" value="UDP-GLUCURONIC ACID DECARBOXYLASE 1"/>
    <property type="match status" value="1"/>
</dbReference>
<keyword evidence="23" id="KW-1185">Reference proteome</keyword>
<evidence type="ECO:0000256" key="6">
    <source>
        <dbReference type="ARBA" id="ARBA00018816"/>
    </source>
</evidence>
<dbReference type="AlphaFoldDB" id="A0A915P2C3"/>
<dbReference type="WBParaSite" id="scf7180000423418.g10934">
    <property type="protein sequence ID" value="scf7180000423418.g10934"/>
    <property type="gene ID" value="scf7180000423418.g10934"/>
</dbReference>
<proteinExistence type="inferred from homology"/>
<dbReference type="NCBIfam" id="NF001679">
    <property type="entry name" value="PRK00440.1"/>
    <property type="match status" value="1"/>
</dbReference>
<dbReference type="FunFam" id="1.10.8.60:FF:000028">
    <property type="entry name" value="Replication factor C subunit 5"/>
    <property type="match status" value="1"/>
</dbReference>
<dbReference type="GO" id="GO:0008289">
    <property type="term" value="F:lipid binding"/>
    <property type="evidence" value="ECO:0007669"/>
    <property type="project" value="InterPro"/>
</dbReference>
<dbReference type="SUPFAM" id="SSF48019">
    <property type="entry name" value="post-AAA+ oligomerization domain-like"/>
    <property type="match status" value="1"/>
</dbReference>
<evidence type="ECO:0000256" key="20">
    <source>
        <dbReference type="ARBA" id="ARBA00049410"/>
    </source>
</evidence>
<comment type="pathway">
    <text evidence="3">Nucleotide-sugar biosynthesis; UDP-alpha-D-xylose biosynthesis; UDP-alpha-D-xylose from UDP-alpha-D-glucuronate: step 1/1.</text>
</comment>
<dbReference type="GO" id="GO:0042732">
    <property type="term" value="P:D-xylose metabolic process"/>
    <property type="evidence" value="ECO:0007669"/>
    <property type="project" value="InterPro"/>
</dbReference>
<evidence type="ECO:0000256" key="7">
    <source>
        <dbReference type="ARBA" id="ARBA00022692"/>
    </source>
</evidence>
<dbReference type="GO" id="GO:0003677">
    <property type="term" value="F:DNA binding"/>
    <property type="evidence" value="ECO:0007669"/>
    <property type="project" value="InterPro"/>
</dbReference>
<comment type="similarity">
    <text evidence="4">Belongs to the NAD(P)-dependent epimerase/dehydratase family. UDP-glucuronic acid decarboxylase subfamily.</text>
</comment>
<evidence type="ECO:0000313" key="23">
    <source>
        <dbReference type="Proteomes" id="UP000887560"/>
    </source>
</evidence>
<evidence type="ECO:0000256" key="19">
    <source>
        <dbReference type="ARBA" id="ARBA00031585"/>
    </source>
</evidence>
<organism evidence="23 24">
    <name type="scientific">Meloidogyne floridensis</name>
    <dbReference type="NCBI Taxonomy" id="298350"/>
    <lineage>
        <taxon>Eukaryota</taxon>
        <taxon>Metazoa</taxon>
        <taxon>Ecdysozoa</taxon>
        <taxon>Nematoda</taxon>
        <taxon>Chromadorea</taxon>
        <taxon>Rhabditida</taxon>
        <taxon>Tylenchina</taxon>
        <taxon>Tylenchomorpha</taxon>
        <taxon>Tylenchoidea</taxon>
        <taxon>Meloidogynidae</taxon>
        <taxon>Meloidogyninae</taxon>
        <taxon>Meloidogyne</taxon>
    </lineage>
</organism>
<keyword evidence="7" id="KW-0812">Transmembrane</keyword>
<reference evidence="24" key="1">
    <citation type="submission" date="2022-11" db="UniProtKB">
        <authorList>
            <consortium name="WormBaseParasite"/>
        </authorList>
    </citation>
    <scope>IDENTIFICATION</scope>
</reference>
<dbReference type="GO" id="GO:0048040">
    <property type="term" value="F:UDP-glucuronate decarboxylase activity"/>
    <property type="evidence" value="ECO:0007669"/>
    <property type="project" value="UniProtKB-EC"/>
</dbReference>
<evidence type="ECO:0000256" key="17">
    <source>
        <dbReference type="ARBA" id="ARBA00023180"/>
    </source>
</evidence>
<evidence type="ECO:0000313" key="24">
    <source>
        <dbReference type="WBParaSite" id="scf7180000423418.g10934"/>
    </source>
</evidence>
<accession>A0A915P2C3</accession>
<evidence type="ECO:0000256" key="15">
    <source>
        <dbReference type="ARBA" id="ARBA00023034"/>
    </source>
</evidence>
<keyword evidence="18" id="KW-0456">Lyase</keyword>
<dbReference type="InterPro" id="IPR023393">
    <property type="entry name" value="START-like_dom_sf"/>
</dbReference>
<keyword evidence="10" id="KW-0210">Decarboxylase</keyword>
<evidence type="ECO:0000256" key="2">
    <source>
        <dbReference type="ARBA" id="ARBA00004447"/>
    </source>
</evidence>
<dbReference type="FunFam" id="3.40.50.300:FF:000129">
    <property type="entry name" value="Replication factor C subunit 5"/>
    <property type="match status" value="1"/>
</dbReference>
<keyword evidence="16" id="KW-0472">Membrane</keyword>
<evidence type="ECO:0000256" key="16">
    <source>
        <dbReference type="ARBA" id="ARBA00023136"/>
    </source>
</evidence>
<keyword evidence="12" id="KW-0735">Signal-anchor</keyword>
<dbReference type="CDD" id="cd00009">
    <property type="entry name" value="AAA"/>
    <property type="match status" value="1"/>
</dbReference>
<name>A0A915P2C3_9BILA</name>
<dbReference type="CDD" id="cd18140">
    <property type="entry name" value="HLD_clamp_RFC"/>
    <property type="match status" value="1"/>
</dbReference>
<dbReference type="SUPFAM" id="SSF52540">
    <property type="entry name" value="P-loop containing nucleoside triphosphate hydrolases"/>
    <property type="match status" value="1"/>
</dbReference>
<evidence type="ECO:0000256" key="8">
    <source>
        <dbReference type="ARBA" id="ARBA00022705"/>
    </source>
</evidence>
<dbReference type="GO" id="GO:0016887">
    <property type="term" value="F:ATP hydrolysis activity"/>
    <property type="evidence" value="ECO:0007669"/>
    <property type="project" value="InterPro"/>
</dbReference>
<dbReference type="Pfam" id="PF01852">
    <property type="entry name" value="START"/>
    <property type="match status" value="1"/>
</dbReference>
<dbReference type="InterPro" id="IPR036291">
    <property type="entry name" value="NAD(P)-bd_dom_sf"/>
</dbReference>
<dbReference type="InterPro" id="IPR008921">
    <property type="entry name" value="DNA_pol3_clamp-load_cplx_C"/>
</dbReference>
<evidence type="ECO:0000256" key="5">
    <source>
        <dbReference type="ARBA" id="ARBA00012290"/>
    </source>
</evidence>
<dbReference type="SMART" id="SM00234">
    <property type="entry name" value="START"/>
    <property type="match status" value="1"/>
</dbReference>
<dbReference type="SUPFAM" id="SSF55961">
    <property type="entry name" value="Bet v1-like"/>
    <property type="match status" value="1"/>
</dbReference>
<dbReference type="PANTHER" id="PTHR43078">
    <property type="entry name" value="UDP-GLUCURONIC ACID DECARBOXYLASE-RELATED"/>
    <property type="match status" value="1"/>
</dbReference>
<dbReference type="PROSITE" id="PS50848">
    <property type="entry name" value="START"/>
    <property type="match status" value="1"/>
</dbReference>
<keyword evidence="15" id="KW-0333">Golgi apparatus</keyword>
<dbReference type="Gene3D" id="1.10.8.60">
    <property type="match status" value="1"/>
</dbReference>
<comment type="subcellular location">
    <subcellularLocation>
        <location evidence="2">Golgi apparatus</location>
        <location evidence="2">Golgi stack membrane</location>
        <topology evidence="2">Single-pass type II membrane protein</topology>
    </subcellularLocation>
</comment>
<dbReference type="SUPFAM" id="SSF51735">
    <property type="entry name" value="NAD(P)-binding Rossmann-fold domains"/>
    <property type="match status" value="1"/>
</dbReference>
<keyword evidence="13" id="KW-1133">Transmembrane helix</keyword>
<dbReference type="SMART" id="SM00382">
    <property type="entry name" value="AAA"/>
    <property type="match status" value="1"/>
</dbReference>
<dbReference type="InterPro" id="IPR003593">
    <property type="entry name" value="AAA+_ATPase"/>
</dbReference>
<keyword evidence="11" id="KW-0067">ATP-binding</keyword>
<dbReference type="GO" id="GO:0070403">
    <property type="term" value="F:NAD+ binding"/>
    <property type="evidence" value="ECO:0007669"/>
    <property type="project" value="InterPro"/>
</dbReference>
<comment type="cofactor">
    <cofactor evidence="1">
        <name>NAD(+)</name>
        <dbReference type="ChEBI" id="CHEBI:57540"/>
    </cofactor>
</comment>
<dbReference type="Pfam" id="PF16363">
    <property type="entry name" value="GDP_Man_Dehyd"/>
    <property type="match status" value="1"/>
</dbReference>
<evidence type="ECO:0000256" key="9">
    <source>
        <dbReference type="ARBA" id="ARBA00022741"/>
    </source>
</evidence>
<dbReference type="InterPro" id="IPR044516">
    <property type="entry name" value="UXS-like"/>
</dbReference>
<dbReference type="GO" id="GO:0032580">
    <property type="term" value="C:Golgi cisterna membrane"/>
    <property type="evidence" value="ECO:0007669"/>
    <property type="project" value="UniProtKB-SubCell"/>
</dbReference>
<dbReference type="GO" id="GO:0006260">
    <property type="term" value="P:DNA replication"/>
    <property type="evidence" value="ECO:0007669"/>
    <property type="project" value="UniProtKB-KW"/>
</dbReference>
<dbReference type="Gene3D" id="1.20.272.10">
    <property type="match status" value="1"/>
</dbReference>
<evidence type="ECO:0000256" key="4">
    <source>
        <dbReference type="ARBA" id="ARBA00007505"/>
    </source>
</evidence>
<dbReference type="InterPro" id="IPR013748">
    <property type="entry name" value="Rep_factorC_C"/>
</dbReference>
<feature type="coiled-coil region" evidence="21">
    <location>
        <begin position="778"/>
        <end position="805"/>
    </location>
</feature>
<protein>
    <recommendedName>
        <fullName evidence="6">UDP-glucuronic acid decarboxylase 1</fullName>
        <ecNumber evidence="5">4.1.1.35</ecNumber>
    </recommendedName>
    <alternativeName>
        <fullName evidence="19">UDP-glucuronate decarboxylase 1</fullName>
    </alternativeName>
</protein>
<dbReference type="InterPro" id="IPR016040">
    <property type="entry name" value="NAD(P)-bd_dom"/>
</dbReference>